<name>A0A392V446_9FABA</name>
<feature type="non-terminal residue" evidence="2">
    <location>
        <position position="41"/>
    </location>
</feature>
<keyword evidence="1" id="KW-0732">Signal</keyword>
<evidence type="ECO:0000313" key="3">
    <source>
        <dbReference type="Proteomes" id="UP000265520"/>
    </source>
</evidence>
<evidence type="ECO:0000256" key="1">
    <source>
        <dbReference type="SAM" id="SignalP"/>
    </source>
</evidence>
<organism evidence="2 3">
    <name type="scientific">Trifolium medium</name>
    <dbReference type="NCBI Taxonomy" id="97028"/>
    <lineage>
        <taxon>Eukaryota</taxon>
        <taxon>Viridiplantae</taxon>
        <taxon>Streptophyta</taxon>
        <taxon>Embryophyta</taxon>
        <taxon>Tracheophyta</taxon>
        <taxon>Spermatophyta</taxon>
        <taxon>Magnoliopsida</taxon>
        <taxon>eudicotyledons</taxon>
        <taxon>Gunneridae</taxon>
        <taxon>Pentapetalae</taxon>
        <taxon>rosids</taxon>
        <taxon>fabids</taxon>
        <taxon>Fabales</taxon>
        <taxon>Fabaceae</taxon>
        <taxon>Papilionoideae</taxon>
        <taxon>50 kb inversion clade</taxon>
        <taxon>NPAAA clade</taxon>
        <taxon>Hologalegina</taxon>
        <taxon>IRL clade</taxon>
        <taxon>Trifolieae</taxon>
        <taxon>Trifolium</taxon>
    </lineage>
</organism>
<keyword evidence="3" id="KW-1185">Reference proteome</keyword>
<comment type="caution">
    <text evidence="2">The sequence shown here is derived from an EMBL/GenBank/DDBJ whole genome shotgun (WGS) entry which is preliminary data.</text>
</comment>
<evidence type="ECO:0000313" key="2">
    <source>
        <dbReference type="EMBL" id="MCI83078.1"/>
    </source>
</evidence>
<reference evidence="2 3" key="1">
    <citation type="journal article" date="2018" name="Front. Plant Sci.">
        <title>Red Clover (Trifolium pratense) and Zigzag Clover (T. medium) - A Picture of Genomic Similarities and Differences.</title>
        <authorList>
            <person name="Dluhosova J."/>
            <person name="Istvanek J."/>
            <person name="Nedelnik J."/>
            <person name="Repkova J."/>
        </authorList>
    </citation>
    <scope>NUCLEOTIDE SEQUENCE [LARGE SCALE GENOMIC DNA]</scope>
    <source>
        <strain evidence="3">cv. 10/8</strain>
        <tissue evidence="2">Leaf</tissue>
    </source>
</reference>
<proteinExistence type="predicted"/>
<dbReference type="Proteomes" id="UP000265520">
    <property type="component" value="Unassembled WGS sequence"/>
</dbReference>
<dbReference type="AlphaFoldDB" id="A0A392V446"/>
<feature type="signal peptide" evidence="1">
    <location>
        <begin position="1"/>
        <end position="18"/>
    </location>
</feature>
<feature type="chain" id="PRO_5017352954" evidence="1">
    <location>
        <begin position="19"/>
        <end position="41"/>
    </location>
</feature>
<dbReference type="EMBL" id="LXQA011058409">
    <property type="protein sequence ID" value="MCI83078.1"/>
    <property type="molecule type" value="Genomic_DNA"/>
</dbReference>
<accession>A0A392V446</accession>
<sequence length="41" mass="4530">MLMKLLLLLATQGAPVSAHCADAGYKFLRVHSCSQKREKDV</sequence>
<protein>
    <submittedName>
        <fullName evidence="2">Uncharacterized protein</fullName>
    </submittedName>
</protein>